<dbReference type="PANTHER" id="PTHR46517:SF1">
    <property type="entry name" value="FRUCTOSE-2,6-BISPHOSPHATASE TIGAR"/>
    <property type="match status" value="1"/>
</dbReference>
<evidence type="ECO:0008006" key="4">
    <source>
        <dbReference type="Google" id="ProtNLM"/>
    </source>
</evidence>
<dbReference type="SMART" id="SM00855">
    <property type="entry name" value="PGAM"/>
    <property type="match status" value="1"/>
</dbReference>
<dbReference type="EMBL" id="JAACJN010000019">
    <property type="protein sequence ID" value="KAF5389852.1"/>
    <property type="molecule type" value="Genomic_DNA"/>
</dbReference>
<dbReference type="AlphaFoldDB" id="A0A8H5HUQ9"/>
<dbReference type="InterPro" id="IPR013078">
    <property type="entry name" value="His_Pase_superF_clade-1"/>
</dbReference>
<dbReference type="Pfam" id="PF00300">
    <property type="entry name" value="His_Phos_1"/>
    <property type="match status" value="1"/>
</dbReference>
<comment type="caution">
    <text evidence="2">The sequence shown here is derived from an EMBL/GenBank/DDBJ whole genome shotgun (WGS) entry which is preliminary data.</text>
</comment>
<keyword evidence="1" id="KW-0378">Hydrolase</keyword>
<evidence type="ECO:0000313" key="3">
    <source>
        <dbReference type="Proteomes" id="UP000518752"/>
    </source>
</evidence>
<accession>A0A8H5HUQ9</accession>
<dbReference type="PANTHER" id="PTHR46517">
    <property type="entry name" value="FRUCTOSE-2,6-BISPHOSPHATASE TIGAR"/>
    <property type="match status" value="1"/>
</dbReference>
<dbReference type="Gene3D" id="3.40.50.1240">
    <property type="entry name" value="Phosphoglycerate mutase-like"/>
    <property type="match status" value="1"/>
</dbReference>
<dbReference type="GO" id="GO:0045820">
    <property type="term" value="P:negative regulation of glycolytic process"/>
    <property type="evidence" value="ECO:0007669"/>
    <property type="project" value="TreeGrafter"/>
</dbReference>
<protein>
    <recommendedName>
        <fullName evidence="4">Phosphoglycerate mutase-like protein</fullName>
    </recommendedName>
</protein>
<evidence type="ECO:0000313" key="2">
    <source>
        <dbReference type="EMBL" id="KAF5389852.1"/>
    </source>
</evidence>
<sequence length="311" mass="34887">MPKVYLEDYDDAADDDYRRPRSLTATSRICHRPHNAKWKCLVLSLVRHGQASSNTQGWRAGSDSPLTSLGHTEVESLALAWSNVRTSKLVSSHLQRAVSTAKIISCANVSHPPIWIDRTVEEQLTGALAPKLFIEGRTKEGSVALGRVLVDGKMPRDHVPPEGGESLDMVAQRAKKFLLGILSTHAVEATGCIGGGRGGPQEFDLEMWRLGREEPEPGKMPPGIPHVVVVSHNVFLGELYELMYYWNWKEGSSERKREKLWCHWNNTAWTRHMLWIRDPPPDSSSSFEFDFVDLLPPTRKDGVPACLLNNY</sequence>
<dbReference type="Proteomes" id="UP000518752">
    <property type="component" value="Unassembled WGS sequence"/>
</dbReference>
<name>A0A8H5HUQ9_9AGAR</name>
<dbReference type="InterPro" id="IPR001345">
    <property type="entry name" value="PG/BPGM_mutase_AS"/>
</dbReference>
<dbReference type="InterPro" id="IPR051695">
    <property type="entry name" value="Phosphoglycerate_Mutase"/>
</dbReference>
<dbReference type="GO" id="GO:0043456">
    <property type="term" value="P:regulation of pentose-phosphate shunt"/>
    <property type="evidence" value="ECO:0007669"/>
    <property type="project" value="TreeGrafter"/>
</dbReference>
<dbReference type="InterPro" id="IPR029033">
    <property type="entry name" value="His_PPase_superfam"/>
</dbReference>
<evidence type="ECO:0000256" key="1">
    <source>
        <dbReference type="ARBA" id="ARBA00022801"/>
    </source>
</evidence>
<dbReference type="SUPFAM" id="SSF53254">
    <property type="entry name" value="Phosphoglycerate mutase-like"/>
    <property type="match status" value="1"/>
</dbReference>
<dbReference type="OrthoDB" id="354304at2759"/>
<proteinExistence type="predicted"/>
<dbReference type="CDD" id="cd07067">
    <property type="entry name" value="HP_PGM_like"/>
    <property type="match status" value="1"/>
</dbReference>
<dbReference type="GO" id="GO:0004331">
    <property type="term" value="F:fructose-2,6-bisphosphate 2-phosphatase activity"/>
    <property type="evidence" value="ECO:0007669"/>
    <property type="project" value="TreeGrafter"/>
</dbReference>
<keyword evidence="3" id="KW-1185">Reference proteome</keyword>
<dbReference type="PROSITE" id="PS00175">
    <property type="entry name" value="PG_MUTASE"/>
    <property type="match status" value="1"/>
</dbReference>
<dbReference type="GO" id="GO:0005829">
    <property type="term" value="C:cytosol"/>
    <property type="evidence" value="ECO:0007669"/>
    <property type="project" value="TreeGrafter"/>
</dbReference>
<organism evidence="2 3">
    <name type="scientific">Collybiopsis confluens</name>
    <dbReference type="NCBI Taxonomy" id="2823264"/>
    <lineage>
        <taxon>Eukaryota</taxon>
        <taxon>Fungi</taxon>
        <taxon>Dikarya</taxon>
        <taxon>Basidiomycota</taxon>
        <taxon>Agaricomycotina</taxon>
        <taxon>Agaricomycetes</taxon>
        <taxon>Agaricomycetidae</taxon>
        <taxon>Agaricales</taxon>
        <taxon>Marasmiineae</taxon>
        <taxon>Omphalotaceae</taxon>
        <taxon>Collybiopsis</taxon>
    </lineage>
</organism>
<gene>
    <name evidence="2" type="ORF">D9757_003611</name>
</gene>
<reference evidence="2 3" key="1">
    <citation type="journal article" date="2020" name="ISME J.">
        <title>Uncovering the hidden diversity of litter-decomposition mechanisms in mushroom-forming fungi.</title>
        <authorList>
            <person name="Floudas D."/>
            <person name="Bentzer J."/>
            <person name="Ahren D."/>
            <person name="Johansson T."/>
            <person name="Persson P."/>
            <person name="Tunlid A."/>
        </authorList>
    </citation>
    <scope>NUCLEOTIDE SEQUENCE [LARGE SCALE GENOMIC DNA]</scope>
    <source>
        <strain evidence="2 3">CBS 406.79</strain>
    </source>
</reference>